<dbReference type="GO" id="GO:0050661">
    <property type="term" value="F:NADP binding"/>
    <property type="evidence" value="ECO:0007669"/>
    <property type="project" value="InterPro"/>
</dbReference>
<proteinExistence type="inferred from homology"/>
<comment type="pathway">
    <text evidence="1">Cofactor biosynthesis; tetrahydrofolate biosynthesis; 5,6,7,8-tetrahydrofolate from 7,8-dihydrofolate: step 1/1.</text>
</comment>
<dbReference type="AlphaFoldDB" id="A0A0N4ZQV3"/>
<comment type="catalytic activity">
    <reaction evidence="6">
        <text>(6S)-5,6,7,8-tetrahydrofolate + NADP(+) = 7,8-dihydrofolate + NADPH + H(+)</text>
        <dbReference type="Rhea" id="RHEA:15009"/>
        <dbReference type="ChEBI" id="CHEBI:15378"/>
        <dbReference type="ChEBI" id="CHEBI:57451"/>
        <dbReference type="ChEBI" id="CHEBI:57453"/>
        <dbReference type="ChEBI" id="CHEBI:57783"/>
        <dbReference type="ChEBI" id="CHEBI:58349"/>
        <dbReference type="EC" id="1.5.1.3"/>
    </reaction>
</comment>
<keyword evidence="5" id="KW-0560">Oxidoreductase</keyword>
<dbReference type="SUPFAM" id="SSF53597">
    <property type="entry name" value="Dihydrofolate reductase-like"/>
    <property type="match status" value="1"/>
</dbReference>
<evidence type="ECO:0000256" key="7">
    <source>
        <dbReference type="RuleBase" id="RU004474"/>
    </source>
</evidence>
<dbReference type="Pfam" id="PF00186">
    <property type="entry name" value="DHFR_1"/>
    <property type="match status" value="1"/>
</dbReference>
<evidence type="ECO:0000256" key="2">
    <source>
        <dbReference type="ARBA" id="ARBA00012856"/>
    </source>
</evidence>
<dbReference type="Gene3D" id="3.40.430.10">
    <property type="entry name" value="Dihydrofolate Reductase, subunit A"/>
    <property type="match status" value="1"/>
</dbReference>
<dbReference type="EC" id="1.5.1.3" evidence="2"/>
<organism evidence="9 10">
    <name type="scientific">Parastrongyloides trichosuri</name>
    <name type="common">Possum-specific nematode worm</name>
    <dbReference type="NCBI Taxonomy" id="131310"/>
    <lineage>
        <taxon>Eukaryota</taxon>
        <taxon>Metazoa</taxon>
        <taxon>Ecdysozoa</taxon>
        <taxon>Nematoda</taxon>
        <taxon>Chromadorea</taxon>
        <taxon>Rhabditida</taxon>
        <taxon>Tylenchina</taxon>
        <taxon>Panagrolaimomorpha</taxon>
        <taxon>Strongyloidoidea</taxon>
        <taxon>Strongyloididae</taxon>
        <taxon>Parastrongyloides</taxon>
    </lineage>
</organism>
<dbReference type="GO" id="GO:0004146">
    <property type="term" value="F:dihydrofolate reductase activity"/>
    <property type="evidence" value="ECO:0007669"/>
    <property type="project" value="UniProtKB-EC"/>
</dbReference>
<feature type="domain" description="DHFR" evidence="8">
    <location>
        <begin position="6"/>
        <end position="181"/>
    </location>
</feature>
<evidence type="ECO:0000256" key="4">
    <source>
        <dbReference type="ARBA" id="ARBA00022857"/>
    </source>
</evidence>
<dbReference type="GO" id="GO:0046655">
    <property type="term" value="P:folic acid metabolic process"/>
    <property type="evidence" value="ECO:0007669"/>
    <property type="project" value="TreeGrafter"/>
</dbReference>
<evidence type="ECO:0000256" key="3">
    <source>
        <dbReference type="ARBA" id="ARBA00022563"/>
    </source>
</evidence>
<dbReference type="PROSITE" id="PS00075">
    <property type="entry name" value="DHFR_1"/>
    <property type="match status" value="1"/>
</dbReference>
<dbReference type="Proteomes" id="UP000038045">
    <property type="component" value="Unplaced"/>
</dbReference>
<evidence type="ECO:0000256" key="6">
    <source>
        <dbReference type="ARBA" id="ARBA00048873"/>
    </source>
</evidence>
<dbReference type="PANTHER" id="PTHR48069:SF3">
    <property type="entry name" value="DIHYDROFOLATE REDUCTASE"/>
    <property type="match status" value="1"/>
</dbReference>
<dbReference type="GO" id="GO:0046452">
    <property type="term" value="P:dihydrofolate metabolic process"/>
    <property type="evidence" value="ECO:0007669"/>
    <property type="project" value="TreeGrafter"/>
</dbReference>
<dbReference type="CDD" id="cd00209">
    <property type="entry name" value="DHFR"/>
    <property type="match status" value="1"/>
</dbReference>
<keyword evidence="4" id="KW-0521">NADP</keyword>
<dbReference type="WBParaSite" id="PTRK_0001089400.1">
    <property type="protein sequence ID" value="PTRK_0001089400.1"/>
    <property type="gene ID" value="PTRK_0001089400"/>
</dbReference>
<dbReference type="InterPro" id="IPR024072">
    <property type="entry name" value="DHFR-like_dom_sf"/>
</dbReference>
<keyword evidence="3" id="KW-0554">One-carbon metabolism</keyword>
<reference evidence="10" key="1">
    <citation type="submission" date="2017-02" db="UniProtKB">
        <authorList>
            <consortium name="WormBaseParasite"/>
        </authorList>
    </citation>
    <scope>IDENTIFICATION</scope>
</reference>
<dbReference type="STRING" id="131310.A0A0N4ZQV3"/>
<evidence type="ECO:0000313" key="9">
    <source>
        <dbReference type="Proteomes" id="UP000038045"/>
    </source>
</evidence>
<dbReference type="PROSITE" id="PS51330">
    <property type="entry name" value="DHFR_2"/>
    <property type="match status" value="1"/>
</dbReference>
<evidence type="ECO:0000313" key="10">
    <source>
        <dbReference type="WBParaSite" id="PTRK_0001089400.1"/>
    </source>
</evidence>
<dbReference type="PANTHER" id="PTHR48069">
    <property type="entry name" value="DIHYDROFOLATE REDUCTASE"/>
    <property type="match status" value="1"/>
</dbReference>
<dbReference type="UniPathway" id="UPA00077">
    <property type="reaction ID" value="UER00158"/>
</dbReference>
<dbReference type="GO" id="GO:0006730">
    <property type="term" value="P:one-carbon metabolic process"/>
    <property type="evidence" value="ECO:0007669"/>
    <property type="project" value="UniProtKB-KW"/>
</dbReference>
<protein>
    <recommendedName>
        <fullName evidence="2">dihydrofolate reductase</fullName>
        <ecNumber evidence="2">1.5.1.3</ecNumber>
    </recommendedName>
</protein>
<accession>A0A0N4ZQV3</accession>
<keyword evidence="9" id="KW-1185">Reference proteome</keyword>
<dbReference type="PRINTS" id="PR00070">
    <property type="entry name" value="DHFR"/>
</dbReference>
<dbReference type="GO" id="GO:0046654">
    <property type="term" value="P:tetrahydrofolate biosynthetic process"/>
    <property type="evidence" value="ECO:0007669"/>
    <property type="project" value="UniProtKB-UniPathway"/>
</dbReference>
<name>A0A0N4ZQV3_PARTI</name>
<dbReference type="InterPro" id="IPR012259">
    <property type="entry name" value="DHFR"/>
</dbReference>
<sequence>MVFKPKLQLIWAQDIKGGIGKNNSLPWDIPKEMAHFNKTTTTVNDPCKRNAVIMGRKCWDSIPQKFRPLKKRLNIVLSRSLQPIEDSDTIIMNDFNLLIDRLCNDEKLNANLENIFIIGGSDIYTLALESKFLHKLIVSTIDFDFGCDVFIPDVDYDKFKLIDCQDISEEPYKYCIRTYEVKDA</sequence>
<dbReference type="GO" id="GO:0005739">
    <property type="term" value="C:mitochondrion"/>
    <property type="evidence" value="ECO:0007669"/>
    <property type="project" value="TreeGrafter"/>
</dbReference>
<dbReference type="InterPro" id="IPR017925">
    <property type="entry name" value="DHFR_CS"/>
</dbReference>
<evidence type="ECO:0000256" key="5">
    <source>
        <dbReference type="ARBA" id="ARBA00023002"/>
    </source>
</evidence>
<evidence type="ECO:0000259" key="8">
    <source>
        <dbReference type="PROSITE" id="PS51330"/>
    </source>
</evidence>
<evidence type="ECO:0000256" key="1">
    <source>
        <dbReference type="ARBA" id="ARBA00004903"/>
    </source>
</evidence>
<dbReference type="InterPro" id="IPR001796">
    <property type="entry name" value="DHFR_dom"/>
</dbReference>
<comment type="similarity">
    <text evidence="7">Belongs to the dihydrofolate reductase family.</text>
</comment>